<dbReference type="EMBL" id="CATNWA010015761">
    <property type="protein sequence ID" value="CAI9586529.1"/>
    <property type="molecule type" value="Genomic_DNA"/>
</dbReference>
<organism evidence="1 2">
    <name type="scientific">Staurois parvus</name>
    <dbReference type="NCBI Taxonomy" id="386267"/>
    <lineage>
        <taxon>Eukaryota</taxon>
        <taxon>Metazoa</taxon>
        <taxon>Chordata</taxon>
        <taxon>Craniata</taxon>
        <taxon>Vertebrata</taxon>
        <taxon>Euteleostomi</taxon>
        <taxon>Amphibia</taxon>
        <taxon>Batrachia</taxon>
        <taxon>Anura</taxon>
        <taxon>Neobatrachia</taxon>
        <taxon>Ranoidea</taxon>
        <taxon>Ranidae</taxon>
        <taxon>Staurois</taxon>
    </lineage>
</organism>
<evidence type="ECO:0000313" key="2">
    <source>
        <dbReference type="Proteomes" id="UP001162483"/>
    </source>
</evidence>
<name>A0ABN9ENV9_9NEOB</name>
<sequence length="51" mass="6425">LGCQYVKKKTNNYRKIKKFKFWPRFMMKYYLFAKCYKKNTFFQNVCTFSLT</sequence>
<reference evidence="1" key="1">
    <citation type="submission" date="2023-05" db="EMBL/GenBank/DDBJ databases">
        <authorList>
            <person name="Stuckert A."/>
        </authorList>
    </citation>
    <scope>NUCLEOTIDE SEQUENCE</scope>
</reference>
<protein>
    <submittedName>
        <fullName evidence="1">Uncharacterized protein</fullName>
    </submittedName>
</protein>
<evidence type="ECO:0000313" key="1">
    <source>
        <dbReference type="EMBL" id="CAI9586529.1"/>
    </source>
</evidence>
<accession>A0ABN9ENV9</accession>
<feature type="non-terminal residue" evidence="1">
    <location>
        <position position="1"/>
    </location>
</feature>
<comment type="caution">
    <text evidence="1">The sequence shown here is derived from an EMBL/GenBank/DDBJ whole genome shotgun (WGS) entry which is preliminary data.</text>
</comment>
<keyword evidence="2" id="KW-1185">Reference proteome</keyword>
<gene>
    <name evidence="1" type="ORF">SPARVUS_LOCUS10383947</name>
</gene>
<proteinExistence type="predicted"/>
<dbReference type="Proteomes" id="UP001162483">
    <property type="component" value="Unassembled WGS sequence"/>
</dbReference>